<dbReference type="SMART" id="SM00534">
    <property type="entry name" value="MUTSac"/>
    <property type="match status" value="1"/>
</dbReference>
<feature type="domain" description="DNA mismatch repair proteins mutS family" evidence="6">
    <location>
        <begin position="440"/>
        <end position="619"/>
    </location>
</feature>
<dbReference type="OrthoDB" id="9802448at2"/>
<feature type="transmembrane region" description="Helical" evidence="5">
    <location>
        <begin position="224"/>
        <end position="245"/>
    </location>
</feature>
<evidence type="ECO:0000256" key="4">
    <source>
        <dbReference type="SAM" id="MobiDB-lite"/>
    </source>
</evidence>
<dbReference type="InterPro" id="IPR036187">
    <property type="entry name" value="DNA_mismatch_repair_MutS_sf"/>
</dbReference>
<reference evidence="7 8" key="1">
    <citation type="submission" date="2019-04" db="EMBL/GenBank/DDBJ databases">
        <authorList>
            <person name="Li Y."/>
            <person name="Wang J."/>
        </authorList>
    </citation>
    <scope>NUCLEOTIDE SEQUENCE [LARGE SCALE GENOMIC DNA]</scope>
    <source>
        <strain evidence="7 8">DSM 14668</strain>
    </source>
</reference>
<evidence type="ECO:0000313" key="7">
    <source>
        <dbReference type="EMBL" id="TKD12843.1"/>
    </source>
</evidence>
<feature type="region of interest" description="Disordered" evidence="4">
    <location>
        <begin position="1"/>
        <end position="20"/>
    </location>
</feature>
<evidence type="ECO:0000256" key="1">
    <source>
        <dbReference type="ARBA" id="ARBA00022741"/>
    </source>
</evidence>
<dbReference type="Proteomes" id="UP000309215">
    <property type="component" value="Unassembled WGS sequence"/>
</dbReference>
<organism evidence="7 8">
    <name type="scientific">Polyangium fumosum</name>
    <dbReference type="NCBI Taxonomy" id="889272"/>
    <lineage>
        <taxon>Bacteria</taxon>
        <taxon>Pseudomonadati</taxon>
        <taxon>Myxococcota</taxon>
        <taxon>Polyangia</taxon>
        <taxon>Polyangiales</taxon>
        <taxon>Polyangiaceae</taxon>
        <taxon>Polyangium</taxon>
    </lineage>
</organism>
<keyword evidence="5" id="KW-0812">Transmembrane</keyword>
<name>A0A4U1JLK6_9BACT</name>
<dbReference type="GO" id="GO:0005829">
    <property type="term" value="C:cytosol"/>
    <property type="evidence" value="ECO:0007669"/>
    <property type="project" value="TreeGrafter"/>
</dbReference>
<evidence type="ECO:0000256" key="2">
    <source>
        <dbReference type="ARBA" id="ARBA00022840"/>
    </source>
</evidence>
<evidence type="ECO:0000313" key="8">
    <source>
        <dbReference type="Proteomes" id="UP000309215"/>
    </source>
</evidence>
<dbReference type="InterPro" id="IPR000432">
    <property type="entry name" value="DNA_mismatch_repair_MutS_C"/>
</dbReference>
<dbReference type="CDD" id="cd03283">
    <property type="entry name" value="ABC_MutS-like"/>
    <property type="match status" value="1"/>
</dbReference>
<dbReference type="EMBL" id="SSMQ01000002">
    <property type="protein sequence ID" value="TKD12843.1"/>
    <property type="molecule type" value="Genomic_DNA"/>
</dbReference>
<feature type="transmembrane region" description="Helical" evidence="5">
    <location>
        <begin position="65"/>
        <end position="88"/>
    </location>
</feature>
<dbReference type="GO" id="GO:0005524">
    <property type="term" value="F:ATP binding"/>
    <property type="evidence" value="ECO:0007669"/>
    <property type="project" value="UniProtKB-KW"/>
</dbReference>
<keyword evidence="3" id="KW-0238">DNA-binding</keyword>
<dbReference type="InterPro" id="IPR027417">
    <property type="entry name" value="P-loop_NTPase"/>
</dbReference>
<feature type="transmembrane region" description="Helical" evidence="5">
    <location>
        <begin position="42"/>
        <end position="59"/>
    </location>
</feature>
<dbReference type="SUPFAM" id="SSF52540">
    <property type="entry name" value="P-loop containing nucleoside triphosphate hydrolases"/>
    <property type="match status" value="1"/>
</dbReference>
<dbReference type="SUPFAM" id="SSF48334">
    <property type="entry name" value="DNA repair protein MutS, domain III"/>
    <property type="match status" value="1"/>
</dbReference>
<evidence type="ECO:0000256" key="5">
    <source>
        <dbReference type="SAM" id="Phobius"/>
    </source>
</evidence>
<keyword evidence="5" id="KW-1133">Transmembrane helix</keyword>
<dbReference type="Pfam" id="PF00488">
    <property type="entry name" value="MutS_V"/>
    <property type="match status" value="1"/>
</dbReference>
<dbReference type="Gene3D" id="3.40.50.300">
    <property type="entry name" value="P-loop containing nucleotide triphosphate hydrolases"/>
    <property type="match status" value="1"/>
</dbReference>
<keyword evidence="5" id="KW-0472">Membrane</keyword>
<keyword evidence="8" id="KW-1185">Reference proteome</keyword>
<proteinExistence type="predicted"/>
<dbReference type="Gene3D" id="1.10.1420.10">
    <property type="match status" value="1"/>
</dbReference>
<feature type="transmembrane region" description="Helical" evidence="5">
    <location>
        <begin position="257"/>
        <end position="275"/>
    </location>
</feature>
<dbReference type="PANTHER" id="PTHR11361">
    <property type="entry name" value="DNA MISMATCH REPAIR PROTEIN MUTS FAMILY MEMBER"/>
    <property type="match status" value="1"/>
</dbReference>
<protein>
    <submittedName>
        <fullName evidence="7">DNA mismatch repair protein MutS</fullName>
    </submittedName>
</protein>
<dbReference type="InterPro" id="IPR045076">
    <property type="entry name" value="MutS"/>
</dbReference>
<feature type="compositionally biased region" description="Polar residues" evidence="4">
    <location>
        <begin position="1"/>
        <end position="12"/>
    </location>
</feature>
<sequence length="622" mass="67247">MSDAPETSSTSADPHAAQRARRDTLAAEADELARRSARLSGLRGLLFLVALGSLGYGFFRSLPTLGWVLVALGWVVFIAVVAVHGALVTRESEVQTRLGIVDRSLARLAGKLPDALPHGPAAEPRHPYAVDLDVFGSASIFRLLDETRTTPGTTTLARWLGERASPAEIAARQEAVRELAGMPAFREDLATIGASAGTRGRPTEPLVTWAEAEPVLRGGFARTLVRAAFVLVPLTVGLFALSQGLGSALPPLLRRAYLVPFVLQVVVLFLISAKIQPVLAQAASKEAPFGRYRDLFARIEAEPLRAPRLVELRAALLGGDDGASACRELATFERVLGFVELRHSGLVHMLANVFLLWDVFCIAALERFRLRAGRHVRGWFKSLGEIEALASLGALAYEHPTFTFPVVEEGPPCFVAERLGHPLIPTRSRRENDLSIDGPGRGMLVTGSNMSGKSTWLRSMGLAAVLAQAGAPVCAKKLRMTPLSVRTSMRISDSLEQGVSHFYAELEKLKSVVDAADRDEPVFFLLDEVLHGTNSRERHIGARAVVVHLLDKGAIGAVTSHDLALADLEEQTGGRVVNVHFEEHVEEGKMTFDYVLRSGVVSTTNALRLMRLVGINVALPEA</sequence>
<comment type="caution">
    <text evidence="7">The sequence shown here is derived from an EMBL/GenBank/DDBJ whole genome shotgun (WGS) entry which is preliminary data.</text>
</comment>
<dbReference type="GO" id="GO:0006298">
    <property type="term" value="P:mismatch repair"/>
    <property type="evidence" value="ECO:0007669"/>
    <property type="project" value="InterPro"/>
</dbReference>
<keyword evidence="2" id="KW-0067">ATP-binding</keyword>
<accession>A0A4U1JLK6</accession>
<dbReference type="AlphaFoldDB" id="A0A4U1JLK6"/>
<keyword evidence="1" id="KW-0547">Nucleotide-binding</keyword>
<evidence type="ECO:0000259" key="6">
    <source>
        <dbReference type="SMART" id="SM00534"/>
    </source>
</evidence>
<dbReference type="GO" id="GO:0030983">
    <property type="term" value="F:mismatched DNA binding"/>
    <property type="evidence" value="ECO:0007669"/>
    <property type="project" value="InterPro"/>
</dbReference>
<evidence type="ECO:0000256" key="3">
    <source>
        <dbReference type="ARBA" id="ARBA00023125"/>
    </source>
</evidence>
<gene>
    <name evidence="7" type="ORF">E8A74_03595</name>
</gene>
<feature type="transmembrane region" description="Helical" evidence="5">
    <location>
        <begin position="346"/>
        <end position="365"/>
    </location>
</feature>
<dbReference type="RefSeq" id="WP_136927481.1">
    <property type="nucleotide sequence ID" value="NZ_SSMQ01000002.1"/>
</dbReference>
<dbReference type="PANTHER" id="PTHR11361:SF99">
    <property type="entry name" value="DNA MISMATCH REPAIR PROTEIN"/>
    <property type="match status" value="1"/>
</dbReference>
<dbReference type="GO" id="GO:0140664">
    <property type="term" value="F:ATP-dependent DNA damage sensor activity"/>
    <property type="evidence" value="ECO:0007669"/>
    <property type="project" value="InterPro"/>
</dbReference>